<dbReference type="InterPro" id="IPR036388">
    <property type="entry name" value="WH-like_DNA-bd_sf"/>
</dbReference>
<evidence type="ECO:0000313" key="7">
    <source>
        <dbReference type="Proteomes" id="UP000199520"/>
    </source>
</evidence>
<keyword evidence="4" id="KW-0804">Transcription</keyword>
<proteinExistence type="inferred from homology"/>
<dbReference type="PANTHER" id="PTHR30126">
    <property type="entry name" value="HTH-TYPE TRANSCRIPTIONAL REGULATOR"/>
    <property type="match status" value="1"/>
</dbReference>
<keyword evidence="7" id="KW-1185">Reference proteome</keyword>
<dbReference type="InterPro" id="IPR036390">
    <property type="entry name" value="WH_DNA-bd_sf"/>
</dbReference>
<dbReference type="GO" id="GO:0003700">
    <property type="term" value="F:DNA-binding transcription factor activity"/>
    <property type="evidence" value="ECO:0007669"/>
    <property type="project" value="InterPro"/>
</dbReference>
<protein>
    <submittedName>
        <fullName evidence="6">DNA-binding transcriptional regulator, LysR family</fullName>
    </submittedName>
</protein>
<dbReference type="EMBL" id="FOTS01000008">
    <property type="protein sequence ID" value="SFL54230.1"/>
    <property type="molecule type" value="Genomic_DNA"/>
</dbReference>
<gene>
    <name evidence="6" type="ORF">SAMN04490355_100884</name>
</gene>
<sequence length="301" mass="34188">MEIRQLKTFLTIAKLGTFTKAAHFLGYTPSTVTTHIQLLEKELNVILLERLGQQITLTKHGEEFYDYADKIVRLECESKSALHKSHIPSGPLTIGMSESLCAFRMTELIKDFNLLYPTVELNIKVGISSDFRAMLRKNILDLAFFLEPSFSDPDLTYALLWPEPIVLLSSPTHVLSKLEKVEPKHLRDQSLVLVESGSNYRLALEKDLEHAGIRLKTILEIGQIEVIKQLVIHNSGITLLPLVSVQKEIQAGELAVLPWKGTEVQMNAFLVYHKNKWLNDSIKAFMALVRKEKKLIYANLK</sequence>
<dbReference type="PROSITE" id="PS50931">
    <property type="entry name" value="HTH_LYSR"/>
    <property type="match status" value="1"/>
</dbReference>
<evidence type="ECO:0000259" key="5">
    <source>
        <dbReference type="PROSITE" id="PS50931"/>
    </source>
</evidence>
<evidence type="ECO:0000256" key="3">
    <source>
        <dbReference type="ARBA" id="ARBA00023125"/>
    </source>
</evidence>
<comment type="similarity">
    <text evidence="1">Belongs to the LysR transcriptional regulatory family.</text>
</comment>
<keyword evidence="3 6" id="KW-0238">DNA-binding</keyword>
<dbReference type="Gene3D" id="1.10.10.10">
    <property type="entry name" value="Winged helix-like DNA-binding domain superfamily/Winged helix DNA-binding domain"/>
    <property type="match status" value="1"/>
</dbReference>
<feature type="domain" description="HTH lysR-type" evidence="5">
    <location>
        <begin position="1"/>
        <end position="58"/>
    </location>
</feature>
<dbReference type="Proteomes" id="UP000199520">
    <property type="component" value="Unassembled WGS sequence"/>
</dbReference>
<dbReference type="OrthoDB" id="1684752at2"/>
<keyword evidence="2" id="KW-0805">Transcription regulation</keyword>
<dbReference type="Gene3D" id="3.40.190.290">
    <property type="match status" value="1"/>
</dbReference>
<dbReference type="RefSeq" id="WP_090933918.1">
    <property type="nucleotide sequence ID" value="NZ_FOTS01000008.1"/>
</dbReference>
<dbReference type="SUPFAM" id="SSF46785">
    <property type="entry name" value="Winged helix' DNA-binding domain"/>
    <property type="match status" value="1"/>
</dbReference>
<dbReference type="CDD" id="cd05466">
    <property type="entry name" value="PBP2_LTTR_substrate"/>
    <property type="match status" value="1"/>
</dbReference>
<dbReference type="Pfam" id="PF03466">
    <property type="entry name" value="LysR_substrate"/>
    <property type="match status" value="1"/>
</dbReference>
<accession>A0A1I4IIT1</accession>
<dbReference type="PANTHER" id="PTHR30126:SF100">
    <property type="entry name" value="LYSR-FAMILY TRANSCRIPTIONAL REGULATOR"/>
    <property type="match status" value="1"/>
</dbReference>
<dbReference type="STRING" id="1123291.SAMN04490355_100884"/>
<organism evidence="6 7">
    <name type="scientific">Pelosinus propionicus DSM 13327</name>
    <dbReference type="NCBI Taxonomy" id="1123291"/>
    <lineage>
        <taxon>Bacteria</taxon>
        <taxon>Bacillati</taxon>
        <taxon>Bacillota</taxon>
        <taxon>Negativicutes</taxon>
        <taxon>Selenomonadales</taxon>
        <taxon>Sporomusaceae</taxon>
        <taxon>Pelosinus</taxon>
    </lineage>
</organism>
<dbReference type="InterPro" id="IPR000847">
    <property type="entry name" value="LysR_HTH_N"/>
</dbReference>
<evidence type="ECO:0000256" key="2">
    <source>
        <dbReference type="ARBA" id="ARBA00023015"/>
    </source>
</evidence>
<evidence type="ECO:0000256" key="4">
    <source>
        <dbReference type="ARBA" id="ARBA00023163"/>
    </source>
</evidence>
<dbReference type="GO" id="GO:0000976">
    <property type="term" value="F:transcription cis-regulatory region binding"/>
    <property type="evidence" value="ECO:0007669"/>
    <property type="project" value="TreeGrafter"/>
</dbReference>
<reference evidence="7" key="1">
    <citation type="submission" date="2016-10" db="EMBL/GenBank/DDBJ databases">
        <authorList>
            <person name="Varghese N."/>
            <person name="Submissions S."/>
        </authorList>
    </citation>
    <scope>NUCLEOTIDE SEQUENCE [LARGE SCALE GENOMIC DNA]</scope>
    <source>
        <strain evidence="7">DSM 13327</strain>
    </source>
</reference>
<evidence type="ECO:0000313" key="6">
    <source>
        <dbReference type="EMBL" id="SFL54230.1"/>
    </source>
</evidence>
<dbReference type="SUPFAM" id="SSF53850">
    <property type="entry name" value="Periplasmic binding protein-like II"/>
    <property type="match status" value="1"/>
</dbReference>
<dbReference type="AlphaFoldDB" id="A0A1I4IIT1"/>
<evidence type="ECO:0000256" key="1">
    <source>
        <dbReference type="ARBA" id="ARBA00009437"/>
    </source>
</evidence>
<name>A0A1I4IIT1_9FIRM</name>
<dbReference type="Pfam" id="PF00126">
    <property type="entry name" value="HTH_1"/>
    <property type="match status" value="1"/>
</dbReference>
<dbReference type="InterPro" id="IPR005119">
    <property type="entry name" value="LysR_subst-bd"/>
</dbReference>
<dbReference type="FunFam" id="1.10.10.10:FF:000001">
    <property type="entry name" value="LysR family transcriptional regulator"/>
    <property type="match status" value="1"/>
</dbReference>